<protein>
    <submittedName>
        <fullName evidence="1">(African queen) hypothetical protein</fullName>
    </submittedName>
</protein>
<reference evidence="1" key="1">
    <citation type="submission" date="2021-09" db="EMBL/GenBank/DDBJ databases">
        <authorList>
            <person name="Martin H S."/>
        </authorList>
    </citation>
    <scope>NUCLEOTIDE SEQUENCE</scope>
</reference>
<evidence type="ECO:0000313" key="2">
    <source>
        <dbReference type="Proteomes" id="UP000789524"/>
    </source>
</evidence>
<gene>
    <name evidence="1" type="ORF">DCHRY22_LOCUS7382</name>
</gene>
<name>A0A8J2QNY9_9NEOP</name>
<evidence type="ECO:0000313" key="1">
    <source>
        <dbReference type="EMBL" id="CAG9566794.1"/>
    </source>
</evidence>
<organism evidence="1 2">
    <name type="scientific">Danaus chrysippus</name>
    <name type="common">African queen</name>
    <dbReference type="NCBI Taxonomy" id="151541"/>
    <lineage>
        <taxon>Eukaryota</taxon>
        <taxon>Metazoa</taxon>
        <taxon>Ecdysozoa</taxon>
        <taxon>Arthropoda</taxon>
        <taxon>Hexapoda</taxon>
        <taxon>Insecta</taxon>
        <taxon>Pterygota</taxon>
        <taxon>Neoptera</taxon>
        <taxon>Endopterygota</taxon>
        <taxon>Lepidoptera</taxon>
        <taxon>Glossata</taxon>
        <taxon>Ditrysia</taxon>
        <taxon>Papilionoidea</taxon>
        <taxon>Nymphalidae</taxon>
        <taxon>Danainae</taxon>
        <taxon>Danaini</taxon>
        <taxon>Danaina</taxon>
        <taxon>Danaus</taxon>
        <taxon>Anosia</taxon>
    </lineage>
</organism>
<accession>A0A8J2QNY9</accession>
<sequence length="92" mass="10287">MGNNLLSELEYSLGSKTTLLGLRPDWSVWNSLYKRPAIISEKRSEVNLSATFLVFRRKASQPAPAPAAARLWRTTTAARHLTIIDPFATLCK</sequence>
<dbReference type="AlphaFoldDB" id="A0A8J2QNY9"/>
<dbReference type="OrthoDB" id="10590833at2759"/>
<proteinExistence type="predicted"/>
<dbReference type="Proteomes" id="UP000789524">
    <property type="component" value="Unassembled WGS sequence"/>
</dbReference>
<keyword evidence="2" id="KW-1185">Reference proteome</keyword>
<comment type="caution">
    <text evidence="1">The sequence shown here is derived from an EMBL/GenBank/DDBJ whole genome shotgun (WGS) entry which is preliminary data.</text>
</comment>
<dbReference type="EMBL" id="CAKASE010000057">
    <property type="protein sequence ID" value="CAG9566794.1"/>
    <property type="molecule type" value="Genomic_DNA"/>
</dbReference>